<accession>A0A0K2UXZ1</accession>
<keyword evidence="1" id="KW-0472">Membrane</keyword>
<sequence>MCYHYFVFYYRVSYIVSLFENLEPEELRVYLCILNCVIFYVKSFCIYYLVYNNKRSNSIGEEVKSYS</sequence>
<keyword evidence="1" id="KW-0812">Transmembrane</keyword>
<evidence type="ECO:0000256" key="1">
    <source>
        <dbReference type="SAM" id="Phobius"/>
    </source>
</evidence>
<dbReference type="AlphaFoldDB" id="A0A0K2UXZ1"/>
<name>A0A0K2UXZ1_LEPSM</name>
<reference evidence="2" key="1">
    <citation type="submission" date="2014-05" db="EMBL/GenBank/DDBJ databases">
        <authorList>
            <person name="Chronopoulou M."/>
        </authorList>
    </citation>
    <scope>NUCLEOTIDE SEQUENCE</scope>
    <source>
        <tissue evidence="2">Whole organism</tissue>
    </source>
</reference>
<dbReference type="EMBL" id="HACA01025371">
    <property type="protein sequence ID" value="CDW42732.1"/>
    <property type="molecule type" value="Transcribed_RNA"/>
</dbReference>
<keyword evidence="1" id="KW-1133">Transmembrane helix</keyword>
<evidence type="ECO:0000313" key="2">
    <source>
        <dbReference type="EMBL" id="CDW42732.1"/>
    </source>
</evidence>
<proteinExistence type="predicted"/>
<feature type="transmembrane region" description="Helical" evidence="1">
    <location>
        <begin position="27"/>
        <end position="50"/>
    </location>
</feature>
<protein>
    <submittedName>
        <fullName evidence="2">Uncharacterized protein</fullName>
    </submittedName>
</protein>
<organism evidence="2">
    <name type="scientific">Lepeophtheirus salmonis</name>
    <name type="common">Salmon louse</name>
    <name type="synonym">Caligus salmonis</name>
    <dbReference type="NCBI Taxonomy" id="72036"/>
    <lineage>
        <taxon>Eukaryota</taxon>
        <taxon>Metazoa</taxon>
        <taxon>Ecdysozoa</taxon>
        <taxon>Arthropoda</taxon>
        <taxon>Crustacea</taxon>
        <taxon>Multicrustacea</taxon>
        <taxon>Hexanauplia</taxon>
        <taxon>Copepoda</taxon>
        <taxon>Siphonostomatoida</taxon>
        <taxon>Caligidae</taxon>
        <taxon>Lepeophtheirus</taxon>
    </lineage>
</organism>